<keyword evidence="4" id="KW-1003">Cell membrane</keyword>
<feature type="transmembrane region" description="Helical" evidence="12">
    <location>
        <begin position="6"/>
        <end position="25"/>
    </location>
</feature>
<keyword evidence="9 12" id="KW-0472">Membrane</keyword>
<evidence type="ECO:0000256" key="8">
    <source>
        <dbReference type="ARBA" id="ARBA00023065"/>
    </source>
</evidence>
<keyword evidence="14" id="KW-1185">Reference proteome</keyword>
<evidence type="ECO:0000256" key="11">
    <source>
        <dbReference type="RuleBase" id="RU362091"/>
    </source>
</evidence>
<proteinExistence type="inferred from homology"/>
<dbReference type="InterPro" id="IPR051163">
    <property type="entry name" value="Sodium:Solute_Symporter_SSF"/>
</dbReference>
<feature type="transmembrane region" description="Helical" evidence="12">
    <location>
        <begin position="448"/>
        <end position="465"/>
    </location>
</feature>
<keyword evidence="3" id="KW-0813">Transport</keyword>
<evidence type="ECO:0000256" key="4">
    <source>
        <dbReference type="ARBA" id="ARBA00022475"/>
    </source>
</evidence>
<keyword evidence="10" id="KW-0739">Sodium transport</keyword>
<feature type="transmembrane region" description="Helical" evidence="12">
    <location>
        <begin position="244"/>
        <end position="261"/>
    </location>
</feature>
<dbReference type="Proteomes" id="UP000464954">
    <property type="component" value="Chromosome"/>
</dbReference>
<feature type="transmembrane region" description="Helical" evidence="12">
    <location>
        <begin position="481"/>
        <end position="503"/>
    </location>
</feature>
<keyword evidence="7" id="KW-0915">Sodium</keyword>
<dbReference type="RefSeq" id="WP_160628595.1">
    <property type="nucleotide sequence ID" value="NZ_CP047593.1"/>
</dbReference>
<dbReference type="GO" id="GO:0006814">
    <property type="term" value="P:sodium ion transport"/>
    <property type="evidence" value="ECO:0007669"/>
    <property type="project" value="UniProtKB-KW"/>
</dbReference>
<dbReference type="EMBL" id="CP047593">
    <property type="protein sequence ID" value="QHI69413.1"/>
    <property type="molecule type" value="Genomic_DNA"/>
</dbReference>
<feature type="transmembrane region" description="Helical" evidence="12">
    <location>
        <begin position="282"/>
        <end position="308"/>
    </location>
</feature>
<evidence type="ECO:0000256" key="3">
    <source>
        <dbReference type="ARBA" id="ARBA00022448"/>
    </source>
</evidence>
<comment type="similarity">
    <text evidence="2 11">Belongs to the sodium:solute symporter (SSF) (TC 2.A.21) family.</text>
</comment>
<dbReference type="GO" id="GO:0015293">
    <property type="term" value="F:symporter activity"/>
    <property type="evidence" value="ECO:0007669"/>
    <property type="project" value="TreeGrafter"/>
</dbReference>
<evidence type="ECO:0000256" key="2">
    <source>
        <dbReference type="ARBA" id="ARBA00006434"/>
    </source>
</evidence>
<keyword evidence="8" id="KW-0406">Ion transport</keyword>
<dbReference type="AlphaFoldDB" id="A0A6P1M8M2"/>
<sequence length="524" mass="57123">MSLSWIDILVLVVYFALTLGIGAWFSRKNTSTEEYFLGGRSFPGWALGLSLVGTCMSSVTFLSHPADAFKTSLIRLTIAFSFPLVALFGAYVLLPFFRRGTISSAYEYLAQRFGRSVSCYAACIFFLIQIIRVSTILYLISLLIHTVTGMDFVTCLLVAGGVTALYTVSGGFDAVIWTDVMQTLTLISGSFIMIGLIIFKTDGGFASLIQAALDHGKLSLVKDISAVTGQLEPIGGGFSLGEKTFAMLLIMGVVQFMNSQFDQTSIQRWCSAKSPKEARKAILVLAFSAVPIWASFMFAGTMLWAYFYFNPDPAVSEMLSGVRKAEEIVPYFVVHYMPVGLSGLVIAGALAAAMSSLSSSINAASMVWVNDIYKPYLVKLQSDKHYLKVGFLASTVVSLLMLLGAWLFYKADAKTLNDLGWILSSVCGGGMVGIFFLGVFSRRGDYRAIWTALLVNALVTSYILLDSRGVVPGPLSLSIDLYYAALIGNVLTFIIAWLSSFVFKSRVEDLTNLTVWDQDGCPLV</sequence>
<accession>A0A6P1M8M2</accession>
<feature type="transmembrane region" description="Helical" evidence="12">
    <location>
        <begin position="180"/>
        <end position="199"/>
    </location>
</feature>
<evidence type="ECO:0000313" key="14">
    <source>
        <dbReference type="Proteomes" id="UP000464954"/>
    </source>
</evidence>
<keyword evidence="5 12" id="KW-0812">Transmembrane</keyword>
<dbReference type="Pfam" id="PF00474">
    <property type="entry name" value="SSF"/>
    <property type="match status" value="1"/>
</dbReference>
<dbReference type="PROSITE" id="PS50283">
    <property type="entry name" value="NA_SOLUT_SYMP_3"/>
    <property type="match status" value="1"/>
</dbReference>
<dbReference type="InterPro" id="IPR038377">
    <property type="entry name" value="Na/Glc_symporter_sf"/>
</dbReference>
<dbReference type="InterPro" id="IPR001734">
    <property type="entry name" value="Na/solute_symporter"/>
</dbReference>
<evidence type="ECO:0000256" key="9">
    <source>
        <dbReference type="ARBA" id="ARBA00023136"/>
    </source>
</evidence>
<gene>
    <name evidence="13" type="ORF">GT409_08085</name>
</gene>
<evidence type="ECO:0000256" key="1">
    <source>
        <dbReference type="ARBA" id="ARBA00004651"/>
    </source>
</evidence>
<dbReference type="NCBIfam" id="TIGR00813">
    <property type="entry name" value="sss"/>
    <property type="match status" value="1"/>
</dbReference>
<dbReference type="PANTHER" id="PTHR42985">
    <property type="entry name" value="SODIUM-COUPLED MONOCARBOXYLATE TRANSPORTER"/>
    <property type="match status" value="1"/>
</dbReference>
<keyword evidence="6 12" id="KW-1133">Transmembrane helix</keyword>
<dbReference type="PANTHER" id="PTHR42985:SF40">
    <property type="entry name" value="LD47995P-RELATED"/>
    <property type="match status" value="1"/>
</dbReference>
<dbReference type="Gene3D" id="1.20.1730.10">
    <property type="entry name" value="Sodium/glucose cotransporter"/>
    <property type="match status" value="1"/>
</dbReference>
<feature type="transmembrane region" description="Helical" evidence="12">
    <location>
        <begin position="389"/>
        <end position="409"/>
    </location>
</feature>
<feature type="transmembrane region" description="Helical" evidence="12">
    <location>
        <begin position="76"/>
        <end position="97"/>
    </location>
</feature>
<dbReference type="KEGG" id="taer:GT409_08085"/>
<name>A0A6P1M8M2_9BACT</name>
<evidence type="ECO:0000256" key="10">
    <source>
        <dbReference type="ARBA" id="ARBA00023201"/>
    </source>
</evidence>
<reference evidence="13 14" key="1">
    <citation type="submission" date="2020-01" db="EMBL/GenBank/DDBJ databases">
        <title>Ponticoccus aerotolerans gen. nov., sp. nov., an anaerobic bacterium and proposal of Ponticoccusceae fam. nov., Ponticoccusles ord. nov. and Ponticoccuse classis nov. in the phylum Kiritimatiellaeota.</title>
        <authorList>
            <person name="Zhou L.Y."/>
            <person name="Du Z.J."/>
        </authorList>
    </citation>
    <scope>NUCLEOTIDE SEQUENCE [LARGE SCALE GENOMIC DNA]</scope>
    <source>
        <strain evidence="13 14">S-5007</strain>
    </source>
</reference>
<evidence type="ECO:0000256" key="6">
    <source>
        <dbReference type="ARBA" id="ARBA00022989"/>
    </source>
</evidence>
<feature type="transmembrane region" description="Helical" evidence="12">
    <location>
        <begin position="117"/>
        <end position="144"/>
    </location>
</feature>
<evidence type="ECO:0000256" key="12">
    <source>
        <dbReference type="SAM" id="Phobius"/>
    </source>
</evidence>
<evidence type="ECO:0000313" key="13">
    <source>
        <dbReference type="EMBL" id="QHI69413.1"/>
    </source>
</evidence>
<comment type="subcellular location">
    <subcellularLocation>
        <location evidence="1">Cell membrane</location>
        <topology evidence="1">Multi-pass membrane protein</topology>
    </subcellularLocation>
</comment>
<organism evidence="13 14">
    <name type="scientific">Tichowtungia aerotolerans</name>
    <dbReference type="NCBI Taxonomy" id="2697043"/>
    <lineage>
        <taxon>Bacteria</taxon>
        <taxon>Pseudomonadati</taxon>
        <taxon>Kiritimatiellota</taxon>
        <taxon>Tichowtungiia</taxon>
        <taxon>Tichowtungiales</taxon>
        <taxon>Tichowtungiaceae</taxon>
        <taxon>Tichowtungia</taxon>
    </lineage>
</organism>
<feature type="transmembrane region" description="Helical" evidence="12">
    <location>
        <begin position="150"/>
        <end position="168"/>
    </location>
</feature>
<evidence type="ECO:0000256" key="7">
    <source>
        <dbReference type="ARBA" id="ARBA00023053"/>
    </source>
</evidence>
<dbReference type="GO" id="GO:0005886">
    <property type="term" value="C:plasma membrane"/>
    <property type="evidence" value="ECO:0007669"/>
    <property type="project" value="UniProtKB-SubCell"/>
</dbReference>
<feature type="transmembrane region" description="Helical" evidence="12">
    <location>
        <begin position="421"/>
        <end position="441"/>
    </location>
</feature>
<feature type="transmembrane region" description="Helical" evidence="12">
    <location>
        <begin position="45"/>
        <end position="64"/>
    </location>
</feature>
<evidence type="ECO:0000256" key="5">
    <source>
        <dbReference type="ARBA" id="ARBA00022692"/>
    </source>
</evidence>
<protein>
    <submittedName>
        <fullName evidence="13">Sodium/solute symporter</fullName>
    </submittedName>
</protein>